<dbReference type="Pfam" id="PF00067">
    <property type="entry name" value="p450"/>
    <property type="match status" value="1"/>
</dbReference>
<dbReference type="InterPro" id="IPR001128">
    <property type="entry name" value="Cyt_P450"/>
</dbReference>
<keyword evidence="5" id="KW-0812">Transmembrane</keyword>
<evidence type="ECO:0000256" key="12">
    <source>
        <dbReference type="PIRSR" id="PIRSR602401-1"/>
    </source>
</evidence>
<comment type="subcellular location">
    <subcellularLocation>
        <location evidence="2">Membrane</location>
        <topology evidence="2">Single-pass membrane protein</topology>
    </subcellularLocation>
</comment>
<evidence type="ECO:0000256" key="11">
    <source>
        <dbReference type="ARBA" id="ARBA00023136"/>
    </source>
</evidence>
<dbReference type="PANTHER" id="PTHR47956">
    <property type="entry name" value="CYTOCHROME P450 71B11-RELATED"/>
    <property type="match status" value="1"/>
</dbReference>
<dbReference type="GO" id="GO:0005506">
    <property type="term" value="F:iron ion binding"/>
    <property type="evidence" value="ECO:0007669"/>
    <property type="project" value="InterPro"/>
</dbReference>
<evidence type="ECO:0000256" key="7">
    <source>
        <dbReference type="ARBA" id="ARBA00022989"/>
    </source>
</evidence>
<keyword evidence="11" id="KW-0472">Membrane</keyword>
<keyword evidence="9 12" id="KW-0408">Iron</keyword>
<dbReference type="AlphaFoldDB" id="A0A1D1ZB72"/>
<evidence type="ECO:0000256" key="6">
    <source>
        <dbReference type="ARBA" id="ARBA00022723"/>
    </source>
</evidence>
<keyword evidence="7" id="KW-1133">Transmembrane helix</keyword>
<keyword evidence="10 13" id="KW-0503">Monooxygenase</keyword>
<protein>
    <submittedName>
        <fullName evidence="14">Cytochrome P450 71A1</fullName>
    </submittedName>
</protein>
<name>A0A1D1ZB72_9ARAE</name>
<dbReference type="InterPro" id="IPR002401">
    <property type="entry name" value="Cyt_P450_E_grp-I"/>
</dbReference>
<dbReference type="PANTHER" id="PTHR47956:SF49">
    <property type="entry name" value="CYTOCHROME P450 83B1"/>
    <property type="match status" value="1"/>
</dbReference>
<comment type="cofactor">
    <cofactor evidence="1 12">
        <name>heme</name>
        <dbReference type="ChEBI" id="CHEBI:30413"/>
    </cofactor>
</comment>
<keyword evidence="6 12" id="KW-0479">Metal-binding</keyword>
<evidence type="ECO:0000256" key="4">
    <source>
        <dbReference type="ARBA" id="ARBA00022617"/>
    </source>
</evidence>
<evidence type="ECO:0000256" key="8">
    <source>
        <dbReference type="ARBA" id="ARBA00023002"/>
    </source>
</evidence>
<keyword evidence="4 12" id="KW-0349">Heme</keyword>
<dbReference type="GO" id="GO:0016020">
    <property type="term" value="C:membrane"/>
    <property type="evidence" value="ECO:0007669"/>
    <property type="project" value="UniProtKB-SubCell"/>
</dbReference>
<dbReference type="GO" id="GO:0016705">
    <property type="term" value="F:oxidoreductase activity, acting on paired donors, with incorporation or reduction of molecular oxygen"/>
    <property type="evidence" value="ECO:0007669"/>
    <property type="project" value="InterPro"/>
</dbReference>
<evidence type="ECO:0000256" key="2">
    <source>
        <dbReference type="ARBA" id="ARBA00004167"/>
    </source>
</evidence>
<comment type="similarity">
    <text evidence="3 13">Belongs to the cytochrome P450 family.</text>
</comment>
<dbReference type="PROSITE" id="PS00086">
    <property type="entry name" value="CYTOCHROME_P450"/>
    <property type="match status" value="1"/>
</dbReference>
<evidence type="ECO:0000313" key="14">
    <source>
        <dbReference type="EMBL" id="JAT64104.1"/>
    </source>
</evidence>
<keyword evidence="8 13" id="KW-0560">Oxidoreductase</keyword>
<evidence type="ECO:0000256" key="13">
    <source>
        <dbReference type="RuleBase" id="RU000461"/>
    </source>
</evidence>
<dbReference type="Gene3D" id="1.10.630.10">
    <property type="entry name" value="Cytochrome P450"/>
    <property type="match status" value="1"/>
</dbReference>
<dbReference type="GO" id="GO:0004497">
    <property type="term" value="F:monooxygenase activity"/>
    <property type="evidence" value="ECO:0007669"/>
    <property type="project" value="UniProtKB-KW"/>
</dbReference>
<dbReference type="SUPFAM" id="SSF48264">
    <property type="entry name" value="Cytochrome P450"/>
    <property type="match status" value="1"/>
</dbReference>
<feature type="binding site" description="axial binding residue" evidence="12">
    <location>
        <position position="179"/>
    </location>
    <ligand>
        <name>heme</name>
        <dbReference type="ChEBI" id="CHEBI:30413"/>
    </ligand>
    <ligandPart>
        <name>Fe</name>
        <dbReference type="ChEBI" id="CHEBI:18248"/>
    </ligandPart>
</feature>
<gene>
    <name evidence="14" type="primary">CYP71A1_28</name>
    <name evidence="14" type="ORF">g.128005</name>
</gene>
<dbReference type="InterPro" id="IPR017972">
    <property type="entry name" value="Cyt_P450_CS"/>
</dbReference>
<dbReference type="GO" id="GO:0020037">
    <property type="term" value="F:heme binding"/>
    <property type="evidence" value="ECO:0007669"/>
    <property type="project" value="InterPro"/>
</dbReference>
<organism evidence="14">
    <name type="scientific">Anthurium amnicola</name>
    <dbReference type="NCBI Taxonomy" id="1678845"/>
    <lineage>
        <taxon>Eukaryota</taxon>
        <taxon>Viridiplantae</taxon>
        <taxon>Streptophyta</taxon>
        <taxon>Embryophyta</taxon>
        <taxon>Tracheophyta</taxon>
        <taxon>Spermatophyta</taxon>
        <taxon>Magnoliopsida</taxon>
        <taxon>Liliopsida</taxon>
        <taxon>Araceae</taxon>
        <taxon>Pothoideae</taxon>
        <taxon>Potheae</taxon>
        <taxon>Anthurium</taxon>
    </lineage>
</organism>
<reference evidence="14" key="1">
    <citation type="submission" date="2015-07" db="EMBL/GenBank/DDBJ databases">
        <title>Transcriptome Assembly of Anthurium amnicola.</title>
        <authorList>
            <person name="Suzuki J."/>
        </authorList>
    </citation>
    <scope>NUCLEOTIDE SEQUENCE</scope>
</reference>
<evidence type="ECO:0000256" key="10">
    <source>
        <dbReference type="ARBA" id="ARBA00023033"/>
    </source>
</evidence>
<dbReference type="FunFam" id="1.10.630.10:FF:000126">
    <property type="entry name" value="Predicted protein"/>
    <property type="match status" value="1"/>
</dbReference>
<dbReference type="PRINTS" id="PR00385">
    <property type="entry name" value="P450"/>
</dbReference>
<accession>A0A1D1ZB72</accession>
<dbReference type="EMBL" id="GDJX01003832">
    <property type="protein sequence ID" value="JAT64104.1"/>
    <property type="molecule type" value="Transcribed_RNA"/>
</dbReference>
<evidence type="ECO:0000256" key="5">
    <source>
        <dbReference type="ARBA" id="ARBA00022692"/>
    </source>
</evidence>
<evidence type="ECO:0000256" key="1">
    <source>
        <dbReference type="ARBA" id="ARBA00001971"/>
    </source>
</evidence>
<sequence length="237" mass="26268">MLCALRVQNLRVFFLSCPLLFSTLSLTKIVSLSLLQNALLGGTDTASAILECAMAELVRHPSAMSKAQEEVRRTVGEKGKVEEGDIPQLSYLKCVVMETLRLRPVAPLSYRETMDHISIDGYDIPPKTRVIVNTWAIGREAASWEKPEEFIPERFVGSTVDFRGHDFKFIPFGAGRRICPGMNLGITTVELALANLLYAFNWELPDGKESIAMDESTGITVFLEKGLDLKATKSNQS</sequence>
<evidence type="ECO:0000256" key="9">
    <source>
        <dbReference type="ARBA" id="ARBA00023004"/>
    </source>
</evidence>
<evidence type="ECO:0000256" key="3">
    <source>
        <dbReference type="ARBA" id="ARBA00010617"/>
    </source>
</evidence>
<proteinExistence type="inferred from homology"/>
<dbReference type="InterPro" id="IPR036396">
    <property type="entry name" value="Cyt_P450_sf"/>
</dbReference>
<dbReference type="PRINTS" id="PR00463">
    <property type="entry name" value="EP450I"/>
</dbReference>
<dbReference type="InterPro" id="IPR050193">
    <property type="entry name" value="Cytochrome_P450_71"/>
</dbReference>